<reference evidence="3" key="1">
    <citation type="submission" date="2016-05" db="EMBL/GenBank/DDBJ databases">
        <title>Draft genome of Corynebacterium afermentans subsp. afermentans LCDC 88199T.</title>
        <authorList>
            <person name="Bernier A.-M."/>
            <person name="Bernard K."/>
        </authorList>
    </citation>
    <scope>NUCLEOTIDE SEQUENCE [LARGE SCALE GENOMIC DNA]</scope>
    <source>
        <strain evidence="3">NML130454</strain>
    </source>
</reference>
<evidence type="ECO:0000259" key="1">
    <source>
        <dbReference type="Pfam" id="PF04575"/>
    </source>
</evidence>
<dbReference type="EMBL" id="LXSQ01000012">
    <property type="protein sequence ID" value="OAM43674.1"/>
    <property type="molecule type" value="Genomic_DNA"/>
</dbReference>
<comment type="caution">
    <text evidence="2">The sequence shown here is derived from an EMBL/GenBank/DDBJ whole genome shotgun (WGS) entry which is preliminary data.</text>
</comment>
<dbReference type="AlphaFoldDB" id="A0A1B6W0B2"/>
<keyword evidence="3" id="KW-1185">Reference proteome</keyword>
<gene>
    <name evidence="2" type="ORF">A7Q00_04455</name>
</gene>
<evidence type="ECO:0000313" key="3">
    <source>
        <dbReference type="Proteomes" id="UP000077726"/>
    </source>
</evidence>
<protein>
    <recommendedName>
        <fullName evidence="1">Surface lipoprotein assembly modifier C-terminal domain-containing protein</fullName>
    </recommendedName>
</protein>
<proteinExistence type="predicted"/>
<sequence>MQRRNYRGPDIFNIQRRDTEYFTRLALSHNRLSWKGFTPRLNWTWSHIHSNHFYYRYNNHRVFLDVFKQF</sequence>
<feature type="domain" description="Surface lipoprotein assembly modifier C-terminal" evidence="1">
    <location>
        <begin position="2"/>
        <end position="70"/>
    </location>
</feature>
<organism evidence="2 3">
    <name type="scientific">Eikenella halliae</name>
    <dbReference type="NCBI Taxonomy" id="1795832"/>
    <lineage>
        <taxon>Bacteria</taxon>
        <taxon>Pseudomonadati</taxon>
        <taxon>Pseudomonadota</taxon>
        <taxon>Betaproteobacteria</taxon>
        <taxon>Neisseriales</taxon>
        <taxon>Neisseriaceae</taxon>
        <taxon>Eikenella</taxon>
    </lineage>
</organism>
<dbReference type="Proteomes" id="UP000077726">
    <property type="component" value="Unassembled WGS sequence"/>
</dbReference>
<dbReference type="InterPro" id="IPR007655">
    <property type="entry name" value="Slam_C"/>
</dbReference>
<dbReference type="Pfam" id="PF04575">
    <property type="entry name" value="SlipAM"/>
    <property type="match status" value="1"/>
</dbReference>
<dbReference type="STRING" id="1795832.A7Q00_04455"/>
<name>A0A1B6W0B2_9NEIS</name>
<accession>A0A1B6W0B2</accession>
<evidence type="ECO:0000313" key="2">
    <source>
        <dbReference type="EMBL" id="OAM43674.1"/>
    </source>
</evidence>